<evidence type="ECO:0000313" key="1">
    <source>
        <dbReference type="EMBL" id="EEH04752.1"/>
    </source>
</evidence>
<accession>C0NUT9</accession>
<dbReference type="InParanoid" id="C0NUT9"/>
<dbReference type="AlphaFoldDB" id="C0NUT9"/>
<name>C0NUT9_AJECG</name>
<protein>
    <submittedName>
        <fullName evidence="1">Uncharacterized protein</fullName>
    </submittedName>
</protein>
<organism evidence="1 2">
    <name type="scientific">Ajellomyces capsulatus (strain G186AR / H82 / ATCC MYA-2454 / RMSCC 2432)</name>
    <name type="common">Darling's disease fungus</name>
    <name type="synonym">Histoplasma capsulatum</name>
    <dbReference type="NCBI Taxonomy" id="447093"/>
    <lineage>
        <taxon>Eukaryota</taxon>
        <taxon>Fungi</taxon>
        <taxon>Dikarya</taxon>
        <taxon>Ascomycota</taxon>
        <taxon>Pezizomycotina</taxon>
        <taxon>Eurotiomycetes</taxon>
        <taxon>Eurotiomycetidae</taxon>
        <taxon>Onygenales</taxon>
        <taxon>Ajellomycetaceae</taxon>
        <taxon>Histoplasma</taxon>
    </lineage>
</organism>
<reference evidence="1" key="1">
    <citation type="submission" date="2009-02" db="EMBL/GenBank/DDBJ databases">
        <title>The Genome Sequence of Ajellomyces capsulatus strain G186AR.</title>
        <authorList>
            <consortium name="The Broad Institute Genome Sequencing Platform"/>
            <person name="Champion M."/>
            <person name="Cuomo C."/>
            <person name="Ma L.-J."/>
            <person name="Henn M.R."/>
            <person name="Sil A."/>
            <person name="Goldman B."/>
            <person name="Young S.K."/>
            <person name="Kodira C.D."/>
            <person name="Zeng Q."/>
            <person name="Koehrsen M."/>
            <person name="Alvarado L."/>
            <person name="Berlin A."/>
            <person name="Borenstein D."/>
            <person name="Chen Z."/>
            <person name="Engels R."/>
            <person name="Freedman E."/>
            <person name="Gellesch M."/>
            <person name="Goldberg J."/>
            <person name="Griggs A."/>
            <person name="Gujja S."/>
            <person name="Heiman D."/>
            <person name="Hepburn T."/>
            <person name="Howarth C."/>
            <person name="Jen D."/>
            <person name="Larson L."/>
            <person name="Lewis B."/>
            <person name="Mehta T."/>
            <person name="Park D."/>
            <person name="Pearson M."/>
            <person name="Roberts A."/>
            <person name="Saif S."/>
            <person name="Shea T."/>
            <person name="Shenoy N."/>
            <person name="Sisk P."/>
            <person name="Stolte C."/>
            <person name="Sykes S."/>
            <person name="Walk T."/>
            <person name="White J."/>
            <person name="Yandava C."/>
            <person name="Klein B."/>
            <person name="McEwen J.G."/>
            <person name="Puccia R."/>
            <person name="Goldman G.H."/>
            <person name="Felipe M.S."/>
            <person name="Nino-Vega G."/>
            <person name="San-Blas G."/>
            <person name="Taylor J."/>
            <person name="Mendoza L."/>
            <person name="Galagan J."/>
            <person name="Nusbaum C."/>
            <person name="Birren B."/>
        </authorList>
    </citation>
    <scope>NUCLEOTIDE SEQUENCE</scope>
    <source>
        <strain evidence="1">G186AR</strain>
    </source>
</reference>
<dbReference type="GeneID" id="69039719"/>
<keyword evidence="2" id="KW-1185">Reference proteome</keyword>
<proteinExistence type="predicted"/>
<evidence type="ECO:0000313" key="2">
    <source>
        <dbReference type="Proteomes" id="UP000001631"/>
    </source>
</evidence>
<dbReference type="EMBL" id="GG663372">
    <property type="protein sequence ID" value="EEH04752.1"/>
    <property type="molecule type" value="Genomic_DNA"/>
</dbReference>
<sequence length="131" mass="14394">MGTWTSSCISHSALSSFASRRVRVASEALRPTSATHPHPHPARRTQLQTLCQFLPSSSSFFVRLPVGKLAPSSRRITASWRRRLLTWRTQASLYASCSLCTSNLNPRSSGKPTLSVQSTRTFSAYNAAQGL</sequence>
<dbReference type="Proteomes" id="UP000001631">
    <property type="component" value="Unassembled WGS sequence"/>
</dbReference>
<gene>
    <name evidence="1" type="ORF">HCBG_06703</name>
</gene>
<dbReference type="HOGENOM" id="CLU_1926988_0_0_1"/>
<dbReference type="RefSeq" id="XP_045285233.1">
    <property type="nucleotide sequence ID" value="XM_045433752.1"/>
</dbReference>